<evidence type="ECO:0000256" key="3">
    <source>
        <dbReference type="ARBA" id="ARBA00022679"/>
    </source>
</evidence>
<evidence type="ECO:0000256" key="4">
    <source>
        <dbReference type="ARBA" id="ARBA00022691"/>
    </source>
</evidence>
<evidence type="ECO:0000256" key="7">
    <source>
        <dbReference type="SAM" id="MobiDB-lite"/>
    </source>
</evidence>
<dbReference type="Pfam" id="PF06325">
    <property type="entry name" value="PrmA"/>
    <property type="match status" value="1"/>
</dbReference>
<dbReference type="InterPro" id="IPR024160">
    <property type="entry name" value="BIN3_SAM-bd_dom"/>
</dbReference>
<dbReference type="PANTHER" id="PTHR12315">
    <property type="entry name" value="BICOID-INTERACTING PROTEIN RELATED"/>
    <property type="match status" value="1"/>
</dbReference>
<dbReference type="Gene3D" id="3.40.50.150">
    <property type="entry name" value="Vaccinia Virus protein VP39"/>
    <property type="match status" value="1"/>
</dbReference>
<keyword evidence="4 5" id="KW-0949">S-adenosyl-L-methionine</keyword>
<keyword evidence="2 6" id="KW-0489">Methyltransferase</keyword>
<feature type="domain" description="Bin3-type SAM" evidence="8">
    <location>
        <begin position="386"/>
        <end position="623"/>
    </location>
</feature>
<dbReference type="GO" id="GO:0017069">
    <property type="term" value="F:snRNA binding"/>
    <property type="evidence" value="ECO:0007669"/>
    <property type="project" value="TreeGrafter"/>
</dbReference>
<dbReference type="InterPro" id="IPR039772">
    <property type="entry name" value="Bin3-like"/>
</dbReference>
<dbReference type="InterPro" id="IPR010675">
    <property type="entry name" value="Bin3_C"/>
</dbReference>
<dbReference type="EC" id="2.1.1.-" evidence="6"/>
<comment type="similarity">
    <text evidence="1 6">Belongs to the methyltransferase superfamily.</text>
</comment>
<dbReference type="AlphaFoldDB" id="A0AAW1CXB5"/>
<evidence type="ECO:0000256" key="1">
    <source>
        <dbReference type="ARBA" id="ARBA00008361"/>
    </source>
</evidence>
<feature type="region of interest" description="Disordered" evidence="7">
    <location>
        <begin position="15"/>
        <end position="65"/>
    </location>
</feature>
<dbReference type="GO" id="GO:0008171">
    <property type="term" value="F:O-methyltransferase activity"/>
    <property type="evidence" value="ECO:0007669"/>
    <property type="project" value="UniProtKB-UniRule"/>
</dbReference>
<evidence type="ECO:0000256" key="2">
    <source>
        <dbReference type="ARBA" id="ARBA00022603"/>
    </source>
</evidence>
<feature type="compositionally biased region" description="Low complexity" evidence="7">
    <location>
        <begin position="638"/>
        <end position="672"/>
    </location>
</feature>
<comment type="caution">
    <text evidence="9">The sequence shown here is derived from an EMBL/GenBank/DDBJ whole genome shotgun (WGS) entry which is preliminary data.</text>
</comment>
<feature type="compositionally biased region" description="Basic residues" evidence="7">
    <location>
        <begin position="156"/>
        <end position="165"/>
    </location>
</feature>
<feature type="compositionally biased region" description="Polar residues" evidence="7">
    <location>
        <begin position="26"/>
        <end position="35"/>
    </location>
</feature>
<accession>A0AAW1CXB5</accession>
<sequence length="753" mass="83259">MSTEVQSVVKVEDALDTSRTTKRSVHLSTTISNNRKQQKSDEAKLKFRKRSQSFSGGKIYPPHKKRKKDKLLLPTKFLLGGNIRDPLNLNSFQDEEVNRAMNAVTPESSPLPTPQHKKGEIEVIIPPNIRDPLNLAGDVEDDNAYVASFASAKRVKKSKKKKKNKSSTGSGKEDNGDVRSDESKGEEIIELELKKDVEETSVNVAEVSVDETKSAATEVIDEVDNNIKKESINKIETTIGPTPAKRPCNLLDRSISLTGQSSTAIGPVIIGSGQQNPLNTPTGGGGNIQNPLLVTTGGGTTGATNMKVQRKFDNKDKIVSPVVPQPGAWQDRHHHVRRKQSLPAAGGPQITAGSNIQMPKFKEANKRFQYGNYHSYYGYRNAHEEDARLRLICQRLGVTFFQGKDVLDVGCNSGLLTTSVARDLGAKHVVGIDIDKTLINVAKSSLKRYAQAMKHKSDKFKQGEIFPLSMPVVYGSLNIPGVKDSPFPRNISFIQGNYVLENDVLLDLEKPQFDVILCMSVTKWFHLNWGDEGLKRVFKRMYAQLRPGGVLILEPQSLASYKKKKNLTETTWKNYQNIKLLPSNFTNYLLTEIGFSKCESIGSPYNPSKGFQRPIKLFTKSRIDNENTISSSNKTPIVVTQTNSSNNEVTSSSSTSKEVVTSSSSSANSTVEESTKKEVEESMDITSTTTIDEDIHLETEETTKSISEKVELKTIESTICNNIRPESNRIESMDIGDDSKTVISSDGTKSELR</sequence>
<feature type="region of interest" description="Disordered" evidence="7">
    <location>
        <begin position="156"/>
        <end position="185"/>
    </location>
</feature>
<evidence type="ECO:0000256" key="6">
    <source>
        <dbReference type="RuleBase" id="RU367087"/>
    </source>
</evidence>
<feature type="region of interest" description="Disordered" evidence="7">
    <location>
        <begin position="627"/>
        <end position="684"/>
    </location>
</feature>
<evidence type="ECO:0000313" key="10">
    <source>
        <dbReference type="Proteomes" id="UP001461498"/>
    </source>
</evidence>
<dbReference type="PROSITE" id="PS51515">
    <property type="entry name" value="BIN3_SAM"/>
    <property type="match status" value="1"/>
</dbReference>
<proteinExistence type="inferred from homology"/>
<dbReference type="Proteomes" id="UP001461498">
    <property type="component" value="Unassembled WGS sequence"/>
</dbReference>
<evidence type="ECO:0000313" key="9">
    <source>
        <dbReference type="EMBL" id="KAK9502180.1"/>
    </source>
</evidence>
<keyword evidence="3 6" id="KW-0808">Transferase</keyword>
<dbReference type="InterPro" id="IPR029063">
    <property type="entry name" value="SAM-dependent_MTases_sf"/>
</dbReference>
<reference evidence="9 10" key="1">
    <citation type="submission" date="2022-12" db="EMBL/GenBank/DDBJ databases">
        <title>Chromosome-level genome assembly of true bugs.</title>
        <authorList>
            <person name="Ma L."/>
            <person name="Li H."/>
        </authorList>
    </citation>
    <scope>NUCLEOTIDE SEQUENCE [LARGE SCALE GENOMIC DNA]</scope>
    <source>
        <strain evidence="9">Lab_2022b</strain>
    </source>
</reference>
<evidence type="ECO:0000259" key="8">
    <source>
        <dbReference type="PROSITE" id="PS51515"/>
    </source>
</evidence>
<dbReference type="GO" id="GO:0040031">
    <property type="term" value="P:snRNA modification"/>
    <property type="evidence" value="ECO:0007669"/>
    <property type="project" value="TreeGrafter"/>
</dbReference>
<dbReference type="PANTHER" id="PTHR12315:SF0">
    <property type="entry name" value="7SK SNRNA METHYLPHOSPHATE CAPPING ENZYME"/>
    <property type="match status" value="1"/>
</dbReference>
<protein>
    <recommendedName>
        <fullName evidence="6">RNA methyltransferase</fullName>
        <ecNumber evidence="6">2.1.1.-</ecNumber>
    </recommendedName>
</protein>
<name>A0AAW1CXB5_9HEMI</name>
<dbReference type="GO" id="GO:0032259">
    <property type="term" value="P:methylation"/>
    <property type="evidence" value="ECO:0007669"/>
    <property type="project" value="UniProtKB-KW"/>
</dbReference>
<organism evidence="9 10">
    <name type="scientific">Rhynocoris fuscipes</name>
    <dbReference type="NCBI Taxonomy" id="488301"/>
    <lineage>
        <taxon>Eukaryota</taxon>
        <taxon>Metazoa</taxon>
        <taxon>Ecdysozoa</taxon>
        <taxon>Arthropoda</taxon>
        <taxon>Hexapoda</taxon>
        <taxon>Insecta</taxon>
        <taxon>Pterygota</taxon>
        <taxon>Neoptera</taxon>
        <taxon>Paraneoptera</taxon>
        <taxon>Hemiptera</taxon>
        <taxon>Heteroptera</taxon>
        <taxon>Panheteroptera</taxon>
        <taxon>Cimicomorpha</taxon>
        <taxon>Reduviidae</taxon>
        <taxon>Harpactorinae</taxon>
        <taxon>Harpactorini</taxon>
        <taxon>Rhynocoris</taxon>
    </lineage>
</organism>
<evidence type="ECO:0000256" key="5">
    <source>
        <dbReference type="PROSITE-ProRule" id="PRU00848"/>
    </source>
</evidence>
<keyword evidence="10" id="KW-1185">Reference proteome</keyword>
<gene>
    <name evidence="9" type="ORF">O3M35_012763</name>
</gene>
<dbReference type="GO" id="GO:0008173">
    <property type="term" value="F:RNA methyltransferase activity"/>
    <property type="evidence" value="ECO:0007669"/>
    <property type="project" value="UniProtKB-UniRule"/>
</dbReference>
<feature type="compositionally biased region" description="Basic and acidic residues" evidence="7">
    <location>
        <begin position="726"/>
        <end position="740"/>
    </location>
</feature>
<feature type="region of interest" description="Disordered" evidence="7">
    <location>
        <begin position="726"/>
        <end position="753"/>
    </location>
</feature>
<dbReference type="Pfam" id="PF06859">
    <property type="entry name" value="Bin3"/>
    <property type="match status" value="1"/>
</dbReference>
<feature type="compositionally biased region" description="Basic and acidic residues" evidence="7">
    <location>
        <begin position="171"/>
        <end position="185"/>
    </location>
</feature>
<dbReference type="SUPFAM" id="SSF53335">
    <property type="entry name" value="S-adenosyl-L-methionine-dependent methyltransferases"/>
    <property type="match status" value="1"/>
</dbReference>
<dbReference type="EMBL" id="JAPXFL010000009">
    <property type="protein sequence ID" value="KAK9502181.1"/>
    <property type="molecule type" value="Genomic_DNA"/>
</dbReference>
<dbReference type="EMBL" id="JAPXFL010000009">
    <property type="protein sequence ID" value="KAK9502180.1"/>
    <property type="molecule type" value="Genomic_DNA"/>
</dbReference>
<dbReference type="CDD" id="cd02440">
    <property type="entry name" value="AdoMet_MTases"/>
    <property type="match status" value="1"/>
</dbReference>